<dbReference type="GeneID" id="25263971"/>
<accession>A0A066WBT1</accession>
<dbReference type="InParanoid" id="A0A066WBT1"/>
<dbReference type="Proteomes" id="UP000027361">
    <property type="component" value="Unassembled WGS sequence"/>
</dbReference>
<dbReference type="RefSeq" id="XP_013244719.1">
    <property type="nucleotide sequence ID" value="XM_013389265.1"/>
</dbReference>
<sequence length="85" mass="8859">MPASQSAVLAAAAAGKATYAQKRLTAIRRPRLRSKKLFGKDPSAGASVDASSTTWARRCMVTASGAGVWPATKRGSAQQHELADC</sequence>
<dbReference type="EMBL" id="JMSN01000016">
    <property type="protein sequence ID" value="KDN51372.1"/>
    <property type="molecule type" value="Genomic_DNA"/>
</dbReference>
<proteinExistence type="predicted"/>
<gene>
    <name evidence="1" type="ORF">K437DRAFT_254780</name>
</gene>
<name>A0A066WBT1_TILAU</name>
<evidence type="ECO:0000313" key="2">
    <source>
        <dbReference type="Proteomes" id="UP000027361"/>
    </source>
</evidence>
<reference evidence="1 2" key="1">
    <citation type="submission" date="2014-05" db="EMBL/GenBank/DDBJ databases">
        <title>Draft genome sequence of a rare smut relative, Tilletiaria anomala UBC 951.</title>
        <authorList>
            <consortium name="DOE Joint Genome Institute"/>
            <person name="Toome M."/>
            <person name="Kuo A."/>
            <person name="Henrissat B."/>
            <person name="Lipzen A."/>
            <person name="Tritt A."/>
            <person name="Yoshinaga Y."/>
            <person name="Zane M."/>
            <person name="Barry K."/>
            <person name="Grigoriev I.V."/>
            <person name="Spatafora J.W."/>
            <person name="Aimea M.C."/>
        </authorList>
    </citation>
    <scope>NUCLEOTIDE SEQUENCE [LARGE SCALE GENOMIC DNA]</scope>
    <source>
        <strain evidence="1 2">UBC 951</strain>
    </source>
</reference>
<comment type="caution">
    <text evidence="1">The sequence shown here is derived from an EMBL/GenBank/DDBJ whole genome shotgun (WGS) entry which is preliminary data.</text>
</comment>
<evidence type="ECO:0000313" key="1">
    <source>
        <dbReference type="EMBL" id="KDN51372.1"/>
    </source>
</evidence>
<dbReference type="AlphaFoldDB" id="A0A066WBT1"/>
<dbReference type="HOGENOM" id="CLU_2514216_0_0_1"/>
<keyword evidence="2" id="KW-1185">Reference proteome</keyword>
<organism evidence="1 2">
    <name type="scientific">Tilletiaria anomala (strain ATCC 24038 / CBS 436.72 / UBC 951)</name>
    <dbReference type="NCBI Taxonomy" id="1037660"/>
    <lineage>
        <taxon>Eukaryota</taxon>
        <taxon>Fungi</taxon>
        <taxon>Dikarya</taxon>
        <taxon>Basidiomycota</taxon>
        <taxon>Ustilaginomycotina</taxon>
        <taxon>Exobasidiomycetes</taxon>
        <taxon>Georgefischeriales</taxon>
        <taxon>Tilletiariaceae</taxon>
        <taxon>Tilletiaria</taxon>
    </lineage>
</organism>
<protein>
    <submittedName>
        <fullName evidence="1">Uncharacterized protein</fullName>
    </submittedName>
</protein>